<dbReference type="Pfam" id="PF09527">
    <property type="entry name" value="ATPase_gene1"/>
    <property type="match status" value="1"/>
</dbReference>
<keyword evidence="1" id="KW-1133">Transmembrane helix</keyword>
<dbReference type="EMBL" id="CACRTG010000001">
    <property type="protein sequence ID" value="VYS77659.1"/>
    <property type="molecule type" value="Genomic_DNA"/>
</dbReference>
<gene>
    <name evidence="2" type="ORF">CNLFYP112_00056</name>
</gene>
<keyword evidence="1" id="KW-0812">Transmembrane</keyword>
<feature type="transmembrane region" description="Helical" evidence="1">
    <location>
        <begin position="41"/>
        <end position="63"/>
    </location>
</feature>
<evidence type="ECO:0000313" key="2">
    <source>
        <dbReference type="EMBL" id="VYS77659.1"/>
    </source>
</evidence>
<proteinExistence type="predicted"/>
<evidence type="ECO:0000256" key="1">
    <source>
        <dbReference type="SAM" id="Phobius"/>
    </source>
</evidence>
<accession>A0A6N2RBI8</accession>
<reference evidence="2" key="1">
    <citation type="submission" date="2019-11" db="EMBL/GenBank/DDBJ databases">
        <authorList>
            <person name="Feng L."/>
        </authorList>
    </citation>
    <scope>NUCLEOTIDE SEQUENCE</scope>
    <source>
        <strain evidence="2">CnexileLFYP112</strain>
    </source>
</reference>
<dbReference type="AlphaFoldDB" id="A0A6N2RBI8"/>
<protein>
    <submittedName>
        <fullName evidence="2">F0F1-ATPase subunit (ATPase_gene1)</fullName>
    </submittedName>
</protein>
<feature type="transmembrane region" description="Helical" evidence="1">
    <location>
        <begin position="12"/>
        <end position="35"/>
    </location>
</feature>
<sequence>MKYKKSVHRTFALITQLGISMIVPILLCVWVGGWLEEKFKLPVTIPFIILGVLAGMRNVYLLVRHANEDLEEKKEEGKDEKR</sequence>
<organism evidence="2">
    <name type="scientific">[Clostridium] nexile</name>
    <dbReference type="NCBI Taxonomy" id="29361"/>
    <lineage>
        <taxon>Bacteria</taxon>
        <taxon>Bacillati</taxon>
        <taxon>Bacillota</taxon>
        <taxon>Clostridia</taxon>
        <taxon>Lachnospirales</taxon>
        <taxon>Lachnospiraceae</taxon>
        <taxon>Tyzzerella</taxon>
    </lineage>
</organism>
<name>A0A6N2RBI8_9FIRM</name>
<dbReference type="InterPro" id="IPR032820">
    <property type="entry name" value="ATPase_put"/>
</dbReference>
<keyword evidence="1" id="KW-0472">Membrane</keyword>